<dbReference type="Gramene" id="Psat05G0112500-T1">
    <property type="protein sequence ID" value="KAI5403856.1"/>
    <property type="gene ID" value="KIW84_051125"/>
</dbReference>
<dbReference type="FunFam" id="2.20.25.80:FF:000008">
    <property type="entry name" value="WRKY transcription factor 40"/>
    <property type="match status" value="1"/>
</dbReference>
<evidence type="ECO:0000256" key="4">
    <source>
        <dbReference type="ARBA" id="ARBA00023163"/>
    </source>
</evidence>
<dbReference type="Proteomes" id="UP001058974">
    <property type="component" value="Chromosome 5"/>
</dbReference>
<reference evidence="9 10" key="1">
    <citation type="journal article" date="2022" name="Nat. Genet.">
        <title>Improved pea reference genome and pan-genome highlight genomic features and evolutionary characteristics.</title>
        <authorList>
            <person name="Yang T."/>
            <person name="Liu R."/>
            <person name="Luo Y."/>
            <person name="Hu S."/>
            <person name="Wang D."/>
            <person name="Wang C."/>
            <person name="Pandey M.K."/>
            <person name="Ge S."/>
            <person name="Xu Q."/>
            <person name="Li N."/>
            <person name="Li G."/>
            <person name="Huang Y."/>
            <person name="Saxena R.K."/>
            <person name="Ji Y."/>
            <person name="Li M."/>
            <person name="Yan X."/>
            <person name="He Y."/>
            <person name="Liu Y."/>
            <person name="Wang X."/>
            <person name="Xiang C."/>
            <person name="Varshney R.K."/>
            <person name="Ding H."/>
            <person name="Gao S."/>
            <person name="Zong X."/>
        </authorList>
    </citation>
    <scope>NUCLEOTIDE SEQUENCE [LARGE SCALE GENOMIC DNA]</scope>
    <source>
        <strain evidence="9 10">cv. Zhongwan 6</strain>
    </source>
</reference>
<sequence>MEPTCVDTSLNLNLAPSQETDVAMVAKVLVEELERLSNENKKLTERLNLMCDNYIALQNHLNEFKSQETVITPSRKRKIDCIENCTTTSKEETFKHNSCPKISKVLVRTDASNTSLYVRDGYQWRKYGQKVTRDNPSPRAYFKCSFAPCCPVKKKVQRSVEDPNVLVTTYEGEHNHAHHQAQTSPSNQSETSTHNFVPSPLASTHDWVVPRKLVVDNGAQRSSIHQLLVQQLTTSLTRDPNFTTALATAISGTILDGWEKR</sequence>
<dbReference type="Gene3D" id="2.20.25.80">
    <property type="entry name" value="WRKY domain"/>
    <property type="match status" value="1"/>
</dbReference>
<dbReference type="GO" id="GO:0003700">
    <property type="term" value="F:DNA-binding transcription factor activity"/>
    <property type="evidence" value="ECO:0007669"/>
    <property type="project" value="InterPro"/>
</dbReference>
<dbReference type="OrthoDB" id="1879341at2759"/>
<dbReference type="GO" id="GO:0050832">
    <property type="term" value="P:defense response to fungus"/>
    <property type="evidence" value="ECO:0007669"/>
    <property type="project" value="UniProtKB-ARBA"/>
</dbReference>
<dbReference type="InterPro" id="IPR036576">
    <property type="entry name" value="WRKY_dom_sf"/>
</dbReference>
<organism evidence="9 10">
    <name type="scientific">Pisum sativum</name>
    <name type="common">Garden pea</name>
    <name type="synonym">Lathyrus oleraceus</name>
    <dbReference type="NCBI Taxonomy" id="3888"/>
    <lineage>
        <taxon>Eukaryota</taxon>
        <taxon>Viridiplantae</taxon>
        <taxon>Streptophyta</taxon>
        <taxon>Embryophyta</taxon>
        <taxon>Tracheophyta</taxon>
        <taxon>Spermatophyta</taxon>
        <taxon>Magnoliopsida</taxon>
        <taxon>eudicotyledons</taxon>
        <taxon>Gunneridae</taxon>
        <taxon>Pentapetalae</taxon>
        <taxon>rosids</taxon>
        <taxon>fabids</taxon>
        <taxon>Fabales</taxon>
        <taxon>Fabaceae</taxon>
        <taxon>Papilionoideae</taxon>
        <taxon>50 kb inversion clade</taxon>
        <taxon>NPAAA clade</taxon>
        <taxon>Hologalegina</taxon>
        <taxon>IRL clade</taxon>
        <taxon>Fabeae</taxon>
        <taxon>Lathyrus</taxon>
    </lineage>
</organism>
<evidence type="ECO:0000256" key="2">
    <source>
        <dbReference type="ARBA" id="ARBA00023015"/>
    </source>
</evidence>
<dbReference type="PANTHER" id="PTHR31429">
    <property type="entry name" value="WRKY TRANSCRIPTION FACTOR 36-RELATED"/>
    <property type="match status" value="1"/>
</dbReference>
<dbReference type="InterPro" id="IPR003657">
    <property type="entry name" value="WRKY_dom"/>
</dbReference>
<evidence type="ECO:0000313" key="10">
    <source>
        <dbReference type="Proteomes" id="UP001058974"/>
    </source>
</evidence>
<evidence type="ECO:0000256" key="5">
    <source>
        <dbReference type="ARBA" id="ARBA00023242"/>
    </source>
</evidence>
<proteinExistence type="predicted"/>
<dbReference type="PROSITE" id="PS50811">
    <property type="entry name" value="WRKY"/>
    <property type="match status" value="1"/>
</dbReference>
<dbReference type="EMBL" id="JAMSHJ010000005">
    <property type="protein sequence ID" value="KAI5403856.1"/>
    <property type="molecule type" value="Genomic_DNA"/>
</dbReference>
<keyword evidence="2" id="KW-0805">Transcription regulation</keyword>
<keyword evidence="4" id="KW-0804">Transcription</keyword>
<comment type="subcellular location">
    <subcellularLocation>
        <location evidence="1">Nucleus</location>
    </subcellularLocation>
</comment>
<feature type="region of interest" description="Disordered" evidence="7">
    <location>
        <begin position="174"/>
        <end position="197"/>
    </location>
</feature>
<feature type="domain" description="WRKY" evidence="8">
    <location>
        <begin position="113"/>
        <end position="176"/>
    </location>
</feature>
<dbReference type="InterPro" id="IPR044810">
    <property type="entry name" value="WRKY_plant"/>
</dbReference>
<comment type="caution">
    <text evidence="9">The sequence shown here is derived from an EMBL/GenBank/DDBJ whole genome shotgun (WGS) entry which is preliminary data.</text>
</comment>
<protein>
    <recommendedName>
        <fullName evidence="8">WRKY domain-containing protein</fullName>
    </recommendedName>
</protein>
<evidence type="ECO:0000256" key="7">
    <source>
        <dbReference type="SAM" id="MobiDB-lite"/>
    </source>
</evidence>
<dbReference type="SMART" id="SM00774">
    <property type="entry name" value="WRKY"/>
    <property type="match status" value="1"/>
</dbReference>
<gene>
    <name evidence="9" type="ORF">KIW84_051125</name>
</gene>
<keyword evidence="10" id="KW-1185">Reference proteome</keyword>
<evidence type="ECO:0000256" key="6">
    <source>
        <dbReference type="SAM" id="Coils"/>
    </source>
</evidence>
<keyword evidence="3" id="KW-0238">DNA-binding</keyword>
<dbReference type="Gramene" id="PSAT_LOCUS23919_t1">
    <property type="protein sequence ID" value="CAL5204959.1"/>
    <property type="gene ID" value="PSAT_LOCUS23919"/>
</dbReference>
<accession>A0A9D4WKD9</accession>
<dbReference type="GO" id="GO:0042742">
    <property type="term" value="P:defense response to bacterium"/>
    <property type="evidence" value="ECO:0007669"/>
    <property type="project" value="UniProtKB-ARBA"/>
</dbReference>
<evidence type="ECO:0000256" key="3">
    <source>
        <dbReference type="ARBA" id="ARBA00023125"/>
    </source>
</evidence>
<keyword evidence="5" id="KW-0539">Nucleus</keyword>
<evidence type="ECO:0000256" key="1">
    <source>
        <dbReference type="ARBA" id="ARBA00004123"/>
    </source>
</evidence>
<dbReference type="GO" id="GO:0009751">
    <property type="term" value="P:response to salicylic acid"/>
    <property type="evidence" value="ECO:0007669"/>
    <property type="project" value="UniProtKB-ARBA"/>
</dbReference>
<dbReference type="AlphaFoldDB" id="A0A9D4WKD9"/>
<dbReference type="Gramene" id="Psat5g032760.1">
    <property type="protein sequence ID" value="Psat5g032760.1.cds"/>
    <property type="gene ID" value="Psat5g032760"/>
</dbReference>
<dbReference type="PANTHER" id="PTHR31429:SF76">
    <property type="entry name" value="WRKY FAMILY TRANSCRIPTION FACTOR-RELATED"/>
    <property type="match status" value="1"/>
</dbReference>
<keyword evidence="6" id="KW-0175">Coiled coil</keyword>
<evidence type="ECO:0000259" key="8">
    <source>
        <dbReference type="PROSITE" id="PS50811"/>
    </source>
</evidence>
<dbReference type="GO" id="GO:0043565">
    <property type="term" value="F:sequence-specific DNA binding"/>
    <property type="evidence" value="ECO:0007669"/>
    <property type="project" value="InterPro"/>
</dbReference>
<evidence type="ECO:0000313" key="9">
    <source>
        <dbReference type="EMBL" id="KAI5403856.1"/>
    </source>
</evidence>
<dbReference type="GO" id="GO:0031347">
    <property type="term" value="P:regulation of defense response"/>
    <property type="evidence" value="ECO:0007669"/>
    <property type="project" value="UniProtKB-ARBA"/>
</dbReference>
<dbReference type="GO" id="GO:0005634">
    <property type="term" value="C:nucleus"/>
    <property type="evidence" value="ECO:0007669"/>
    <property type="project" value="UniProtKB-SubCell"/>
</dbReference>
<dbReference type="GO" id="GO:0002237">
    <property type="term" value="P:response to molecule of bacterial origin"/>
    <property type="evidence" value="ECO:0007669"/>
    <property type="project" value="UniProtKB-ARBA"/>
</dbReference>
<dbReference type="Pfam" id="PF03106">
    <property type="entry name" value="WRKY"/>
    <property type="match status" value="1"/>
</dbReference>
<feature type="compositionally biased region" description="Polar residues" evidence="7">
    <location>
        <begin position="180"/>
        <end position="196"/>
    </location>
</feature>
<dbReference type="SUPFAM" id="SSF118290">
    <property type="entry name" value="WRKY DNA-binding domain"/>
    <property type="match status" value="1"/>
</dbReference>
<feature type="coiled-coil region" evidence="6">
    <location>
        <begin position="26"/>
        <end position="53"/>
    </location>
</feature>
<name>A0A9D4WKD9_PEA</name>